<sequence length="1245" mass="137103">MSYSKAEGVLLCGETYPYKEAIKRVREPFRFQFSRRLPKGCAWYVRGSRGKAVSRAELDRLAEALVAEGVPVVTIFDGPPVRAGAVPASKAGRRPDNAKRAAKLRGIADKAEAAAEKELGAERVENTARRASMAANIRERAEFDRVLARTIRRAADAVEAGELEYVSRLSSKAQVEALDLALRRGMWERARKEGRSIDYRFEQPTLEDIQYVKLSRPWARKRELEELAQAAHRLHGLGEERRQVLAAAMRGSAEQGLELSDAEMAAVLKLARAVRKADGRELPWSSKDLLERIREFGRFVNLGVTTTEQLQAAAREYVGCCRGKEEARREDPLAAKKRELRFAKIPGYFPTPLELGERMVELAAIRPGMRVLEPSAGSGAIAEVIRRRHPRAVLEVIERQVSLREILRGEGFELVGDDFTSFEAATPYDRIVMNPPFEKRQDVEHIERALTLLAPGGRLVAIAAGGLEQRSDRKSRALVEKLGKLGASFETLPSGTFAESGTQVQTVLIVAAKPGERKKERAMAKKSKSKAHPKWRIAALKDAWKAHTKRVGDPSRVDWKNIPKTSCFVRESGDASVTLCPAIQKHAVGACPPIDRAGKQFMLCQVDEELEFFPARNEGVLDASAEATNRLVRGRKAAAPTAPLPDPAGDDLEGLERVLDQLAPTRIVYTKSMPLAPLYVKASPPNVVRPNGSEVSILGWPGEISADETLRPMVSAGGRMPLVEFRDRLVSGELTVYLGNVSPRTVSALLEHIPGHRRAALGKAGLTMHDVQYGRFAGRSVYWLHDHEAQETYGPVLASGKLVKSRAILNQFASAAKLELPLPDLPKGMSLDDSVLVAMLLKGRRVWSAWHRPTQAVYFKAEGEEWTNRGSMPLRGKWRTKGGFPDFQHRMAMTLLEQLPNMPRTVTPRVAGAWLGVLFPSDFGKKVTFEPPTNATLDVETTEEQAREYTALAFENPDDNVLPIWVELAPKRIKWARAWVRKQERVRKKAEKAEKEEKMAAKTKKKTATKKASAKKSATKKGTAQKATAKKPATKKASTKKVATKKATAKKASTKKAATKKAATKKAATKKAATKKAATKKSATKKSATKKATAKKATTKKSATKKKAAAKKASTKRSSAKSSSKAKAPTLTNKDLRAWKSRLRRRDVVRFRKNSRIATGLGVSPSREFVVLRVQTLGDQTFAVLDLGLTDPAAAPAIPVGHLVLVKRPEAMPEDIRNCAARLAKLGGPISEATQQIMAELARRY</sequence>
<dbReference type="Pfam" id="PF05175">
    <property type="entry name" value="MTS"/>
    <property type="match status" value="1"/>
</dbReference>
<evidence type="ECO:0000313" key="5">
    <source>
        <dbReference type="EMBL" id="EDM79597.1"/>
    </source>
</evidence>
<keyword evidence="2" id="KW-0949">S-adenosyl-L-methionine</keyword>
<dbReference type="CDD" id="cd02440">
    <property type="entry name" value="AdoMet_MTases"/>
    <property type="match status" value="1"/>
</dbReference>
<dbReference type="InterPro" id="IPR007848">
    <property type="entry name" value="Small_mtfrase_dom"/>
</dbReference>
<feature type="domain" description="Methyltransferase small" evidence="4">
    <location>
        <begin position="369"/>
        <end position="468"/>
    </location>
</feature>
<dbReference type="GO" id="GO:0008168">
    <property type="term" value="F:methyltransferase activity"/>
    <property type="evidence" value="ECO:0007669"/>
    <property type="project" value="UniProtKB-KW"/>
</dbReference>
<dbReference type="GO" id="GO:0003676">
    <property type="term" value="F:nucleic acid binding"/>
    <property type="evidence" value="ECO:0007669"/>
    <property type="project" value="InterPro"/>
</dbReference>
<protein>
    <submittedName>
        <fullName evidence="5">DNA-methyltransferase-like protein</fullName>
    </submittedName>
</protein>
<comment type="caution">
    <text evidence="5">The sequence shown here is derived from an EMBL/GenBank/DDBJ whole genome shotgun (WGS) entry which is preliminary data.</text>
</comment>
<name>A6G3J0_9BACT</name>
<dbReference type="EMBL" id="ABCS01000018">
    <property type="protein sequence ID" value="EDM79597.1"/>
    <property type="molecule type" value="Genomic_DNA"/>
</dbReference>
<evidence type="ECO:0000256" key="1">
    <source>
        <dbReference type="ARBA" id="ARBA00022603"/>
    </source>
</evidence>
<keyword evidence="1 5" id="KW-0489">Methyltransferase</keyword>
<feature type="compositionally biased region" description="Basic residues" evidence="3">
    <location>
        <begin position="1001"/>
        <end position="1019"/>
    </location>
</feature>
<feature type="compositionally biased region" description="Basic and acidic residues" evidence="3">
    <location>
        <begin position="991"/>
        <end position="1000"/>
    </location>
</feature>
<reference evidence="5 6" key="1">
    <citation type="submission" date="2007-06" db="EMBL/GenBank/DDBJ databases">
        <authorList>
            <person name="Shimkets L."/>
            <person name="Ferriera S."/>
            <person name="Johnson J."/>
            <person name="Kravitz S."/>
            <person name="Beeson K."/>
            <person name="Sutton G."/>
            <person name="Rogers Y.-H."/>
            <person name="Friedman R."/>
            <person name="Frazier M."/>
            <person name="Venter J.C."/>
        </authorList>
    </citation>
    <scope>NUCLEOTIDE SEQUENCE [LARGE SCALE GENOMIC DNA]</scope>
    <source>
        <strain evidence="5 6">SIR-1</strain>
    </source>
</reference>
<gene>
    <name evidence="5" type="ORF">PPSIR1_21254</name>
</gene>
<dbReference type="Gene3D" id="3.40.50.150">
    <property type="entry name" value="Vaccinia Virus protein VP39"/>
    <property type="match status" value="1"/>
</dbReference>
<feature type="compositionally biased region" description="Basic residues" evidence="3">
    <location>
        <begin position="1028"/>
        <end position="1119"/>
    </location>
</feature>
<dbReference type="SUPFAM" id="SSF53335">
    <property type="entry name" value="S-adenosyl-L-methionine-dependent methyltransferases"/>
    <property type="match status" value="1"/>
</dbReference>
<dbReference type="InterPro" id="IPR002052">
    <property type="entry name" value="DNA_methylase_N6_adenine_CS"/>
</dbReference>
<dbReference type="InterPro" id="IPR029063">
    <property type="entry name" value="SAM-dependent_MTases_sf"/>
</dbReference>
<dbReference type="eggNOG" id="COG0827">
    <property type="taxonomic scope" value="Bacteria"/>
</dbReference>
<feature type="region of interest" description="Disordered" evidence="3">
    <location>
        <begin position="987"/>
        <end position="1138"/>
    </location>
</feature>
<dbReference type="STRING" id="391625.PPSIR1_21254"/>
<dbReference type="GO" id="GO:0032259">
    <property type="term" value="P:methylation"/>
    <property type="evidence" value="ECO:0007669"/>
    <property type="project" value="UniProtKB-KW"/>
</dbReference>
<evidence type="ECO:0000259" key="4">
    <source>
        <dbReference type="Pfam" id="PF05175"/>
    </source>
</evidence>
<evidence type="ECO:0000313" key="6">
    <source>
        <dbReference type="Proteomes" id="UP000005801"/>
    </source>
</evidence>
<accession>A6G3J0</accession>
<keyword evidence="5" id="KW-0808">Transferase</keyword>
<keyword evidence="6" id="KW-1185">Reference proteome</keyword>
<dbReference type="Proteomes" id="UP000005801">
    <property type="component" value="Unassembled WGS sequence"/>
</dbReference>
<dbReference type="PRINTS" id="PR00507">
    <property type="entry name" value="N12N6MTFRASE"/>
</dbReference>
<evidence type="ECO:0000256" key="2">
    <source>
        <dbReference type="ARBA" id="ARBA00022691"/>
    </source>
</evidence>
<dbReference type="PROSITE" id="PS00092">
    <property type="entry name" value="N6_MTASE"/>
    <property type="match status" value="1"/>
</dbReference>
<organism evidence="5 6">
    <name type="scientific">Plesiocystis pacifica SIR-1</name>
    <dbReference type="NCBI Taxonomy" id="391625"/>
    <lineage>
        <taxon>Bacteria</taxon>
        <taxon>Pseudomonadati</taxon>
        <taxon>Myxococcota</taxon>
        <taxon>Polyangia</taxon>
        <taxon>Nannocystales</taxon>
        <taxon>Nannocystaceae</taxon>
        <taxon>Plesiocystis</taxon>
    </lineage>
</organism>
<evidence type="ECO:0000256" key="3">
    <source>
        <dbReference type="SAM" id="MobiDB-lite"/>
    </source>
</evidence>
<proteinExistence type="predicted"/>
<dbReference type="AlphaFoldDB" id="A6G3J0"/>